<dbReference type="InterPro" id="IPR003591">
    <property type="entry name" value="Leu-rich_rpt_typical-subtyp"/>
</dbReference>
<reference evidence="4 5" key="2">
    <citation type="journal article" date="2010" name="Nucleic Acids Res.">
        <title>BeetleBase in 2010: revisions to provide comprehensive genomic information for Tribolium castaneum.</title>
        <authorList>
            <person name="Kim H.S."/>
            <person name="Murphy T."/>
            <person name="Xia J."/>
            <person name="Caragea D."/>
            <person name="Park Y."/>
            <person name="Beeman R.W."/>
            <person name="Lorenzen M.D."/>
            <person name="Butcher S."/>
            <person name="Manak J.R."/>
            <person name="Brown S.J."/>
        </authorList>
    </citation>
    <scope>GENOME REANNOTATION</scope>
    <source>
        <strain evidence="4 5">Georgia GA2</strain>
    </source>
</reference>
<dbReference type="SMART" id="SM00369">
    <property type="entry name" value="LRR_TYP"/>
    <property type="match status" value="13"/>
</dbReference>
<evidence type="ECO:0000256" key="3">
    <source>
        <dbReference type="SAM" id="SignalP"/>
    </source>
</evidence>
<dbReference type="InParanoid" id="A0A139WKQ9"/>
<sequence length="963" mass="108596">MEKFSTLLFFYLVVSAHTELICYDCDPTSPGKCISPSQVVVKTTICDEVNGHEQVGTPECFTVEYHTDDPTSREKSGIYRGCFAKTDEATCVHLNQTYAGKVTWCKSCAKNKCLKSNKLVEQFCIKTPPKMTKLAAVFLLHLLVLAHSELICYDCDPTSPGKCISPSLDNARMTNCDASNENEGISIPTIPECFTLQYYTNNRSRNGIYRGCTSKVVNKPTCDHLNETLNGKVTWCRTCSETRCNFLKTTMAQLGSIISIILTCFLVNGAKSATFENVTVLLTTEWNKLFYLGRTPMEKVYVASSNTIAEFVNLQPLEIVWIRNEHIPYLRENSLSNLPNIVQISVVSSGVKKIAPGTFQNDPKLDVINLESNQIEEVPNGVFTGLQLKALYLSNNQISRMGSAAFSNMTMTVLKMDNNKISRWRSEVFMGTPIGTLSLANNLIEEIPANAFSYGFQFKRINVPLAAWHVVLSQNRIRKIHPQAFSLVNGFGYLSLADNYLKDLPKDLFRYVKSINTLDLTNNQISDVGGVFDDININQLILINNTLNCFPDEVFDISRINFVFLDGNPVTCGCVAMWKDIQLRNNIWVVFNMKDSQIKVNLYKTSRYQILNMVRLLCLVVVLFVPQIQGATYENVTILLTTRHTVYFINDTVAPTKPVRIRYDNTLAEYVNNQPWEIVKIQDQNVPNLPENAVSRLPNITEVSIISSGLETIEPGAFGDLPAMEYLYINENPLKVIPNGVFAHLSRLSSLHLENNSIETLGDKVFNELPHLGHVFLDGNHISTWNSDWFIGSPVESVSMAFNSIEELPSGMFDYFLKFQDMRSSGLWYLVLESNKVRKIDPDAFRGLKELLYLNLKNNSIEELPTGLFHTIKYINNLELSDNVIKDINPSIFRNTSLTYVKLGNNKLTCLPLELMNVTKWYNMNIDGNPVTCGCVKSWKILQNDSYAENTVSLGNIEKNCTE</sequence>
<dbReference type="Pfam" id="PF13306">
    <property type="entry name" value="LRR_5"/>
    <property type="match status" value="1"/>
</dbReference>
<dbReference type="AlphaFoldDB" id="A0A139WKQ9"/>
<dbReference type="EMBL" id="KQ971326">
    <property type="protein sequence ID" value="KYB28483.1"/>
    <property type="molecule type" value="Genomic_DNA"/>
</dbReference>
<evidence type="ECO:0008006" key="6">
    <source>
        <dbReference type="Google" id="ProtNLM"/>
    </source>
</evidence>
<evidence type="ECO:0000313" key="4">
    <source>
        <dbReference type="EMBL" id="KYB28483.1"/>
    </source>
</evidence>
<keyword evidence="5" id="KW-1185">Reference proteome</keyword>
<dbReference type="CDD" id="cd00117">
    <property type="entry name" value="TFP"/>
    <property type="match status" value="2"/>
</dbReference>
<dbReference type="Pfam" id="PF13855">
    <property type="entry name" value="LRR_8"/>
    <property type="match status" value="3"/>
</dbReference>
<dbReference type="eggNOG" id="KOG0619">
    <property type="taxonomic scope" value="Eukaryota"/>
</dbReference>
<dbReference type="SUPFAM" id="SSF52058">
    <property type="entry name" value="L domain-like"/>
    <property type="match status" value="2"/>
</dbReference>
<accession>A0A139WKQ9</accession>
<dbReference type="InterPro" id="IPR026906">
    <property type="entry name" value="LRR_5"/>
</dbReference>
<keyword evidence="1" id="KW-0433">Leucine-rich repeat</keyword>
<dbReference type="PANTHER" id="PTHR45712:SF22">
    <property type="entry name" value="INSULIN-LIKE GROWTH FACTOR-BINDING PROTEIN COMPLEX ACID LABILE SUBUNIT"/>
    <property type="match status" value="1"/>
</dbReference>
<dbReference type="InterPro" id="IPR050333">
    <property type="entry name" value="SLRP"/>
</dbReference>
<evidence type="ECO:0000313" key="5">
    <source>
        <dbReference type="Proteomes" id="UP000007266"/>
    </source>
</evidence>
<organism evidence="4 5">
    <name type="scientific">Tribolium castaneum</name>
    <name type="common">Red flour beetle</name>
    <dbReference type="NCBI Taxonomy" id="7070"/>
    <lineage>
        <taxon>Eukaryota</taxon>
        <taxon>Metazoa</taxon>
        <taxon>Ecdysozoa</taxon>
        <taxon>Arthropoda</taxon>
        <taxon>Hexapoda</taxon>
        <taxon>Insecta</taxon>
        <taxon>Pterygota</taxon>
        <taxon>Neoptera</taxon>
        <taxon>Endopterygota</taxon>
        <taxon>Coleoptera</taxon>
        <taxon>Polyphaga</taxon>
        <taxon>Cucujiformia</taxon>
        <taxon>Tenebrionidae</taxon>
        <taxon>Tenebrionidae incertae sedis</taxon>
        <taxon>Tribolium</taxon>
    </lineage>
</organism>
<keyword evidence="3" id="KW-0732">Signal</keyword>
<name>A0A139WKQ9_TRICA</name>
<dbReference type="PANTHER" id="PTHR45712">
    <property type="entry name" value="AGAP008170-PA"/>
    <property type="match status" value="1"/>
</dbReference>
<dbReference type="Proteomes" id="UP000007266">
    <property type="component" value="Linkage group 3"/>
</dbReference>
<reference evidence="4 5" key="1">
    <citation type="journal article" date="2008" name="Nature">
        <title>The genome of the model beetle and pest Tribolium castaneum.</title>
        <authorList>
            <consortium name="Tribolium Genome Sequencing Consortium"/>
            <person name="Richards S."/>
            <person name="Gibbs R.A."/>
            <person name="Weinstock G.M."/>
            <person name="Brown S.J."/>
            <person name="Denell R."/>
            <person name="Beeman R.W."/>
            <person name="Gibbs R."/>
            <person name="Beeman R.W."/>
            <person name="Brown S.J."/>
            <person name="Bucher G."/>
            <person name="Friedrich M."/>
            <person name="Grimmelikhuijzen C.J."/>
            <person name="Klingler M."/>
            <person name="Lorenzen M."/>
            <person name="Richards S."/>
            <person name="Roth S."/>
            <person name="Schroder R."/>
            <person name="Tautz D."/>
            <person name="Zdobnov E.M."/>
            <person name="Muzny D."/>
            <person name="Gibbs R.A."/>
            <person name="Weinstock G.M."/>
            <person name="Attaway T."/>
            <person name="Bell S."/>
            <person name="Buhay C.J."/>
            <person name="Chandrabose M.N."/>
            <person name="Chavez D."/>
            <person name="Clerk-Blankenburg K.P."/>
            <person name="Cree A."/>
            <person name="Dao M."/>
            <person name="Davis C."/>
            <person name="Chacko J."/>
            <person name="Dinh H."/>
            <person name="Dugan-Rocha S."/>
            <person name="Fowler G."/>
            <person name="Garner T.T."/>
            <person name="Garnes J."/>
            <person name="Gnirke A."/>
            <person name="Hawes A."/>
            <person name="Hernandez J."/>
            <person name="Hines S."/>
            <person name="Holder M."/>
            <person name="Hume J."/>
            <person name="Jhangiani S.N."/>
            <person name="Joshi V."/>
            <person name="Khan Z.M."/>
            <person name="Jackson L."/>
            <person name="Kovar C."/>
            <person name="Kowis A."/>
            <person name="Lee S."/>
            <person name="Lewis L.R."/>
            <person name="Margolis J."/>
            <person name="Morgan M."/>
            <person name="Nazareth L.V."/>
            <person name="Nguyen N."/>
            <person name="Okwuonu G."/>
            <person name="Parker D."/>
            <person name="Richards S."/>
            <person name="Ruiz S.J."/>
            <person name="Santibanez J."/>
            <person name="Savard J."/>
            <person name="Scherer S.E."/>
            <person name="Schneider B."/>
            <person name="Sodergren E."/>
            <person name="Tautz D."/>
            <person name="Vattahil S."/>
            <person name="Villasana D."/>
            <person name="White C.S."/>
            <person name="Wright R."/>
            <person name="Park Y."/>
            <person name="Beeman R.W."/>
            <person name="Lord J."/>
            <person name="Oppert B."/>
            <person name="Lorenzen M."/>
            <person name="Brown S."/>
            <person name="Wang L."/>
            <person name="Savard J."/>
            <person name="Tautz D."/>
            <person name="Richards S."/>
            <person name="Weinstock G."/>
            <person name="Gibbs R.A."/>
            <person name="Liu Y."/>
            <person name="Worley K."/>
            <person name="Weinstock G."/>
            <person name="Elsik C.G."/>
            <person name="Reese J.T."/>
            <person name="Elhaik E."/>
            <person name="Landan G."/>
            <person name="Graur D."/>
            <person name="Arensburger P."/>
            <person name="Atkinson P."/>
            <person name="Beeman R.W."/>
            <person name="Beidler J."/>
            <person name="Brown S.J."/>
            <person name="Demuth J.P."/>
            <person name="Drury D.W."/>
            <person name="Du Y.Z."/>
            <person name="Fujiwara H."/>
            <person name="Lorenzen M."/>
            <person name="Maselli V."/>
            <person name="Osanai M."/>
            <person name="Park Y."/>
            <person name="Robertson H.M."/>
            <person name="Tu Z."/>
            <person name="Wang J.J."/>
            <person name="Wang S."/>
            <person name="Richards S."/>
            <person name="Song H."/>
            <person name="Zhang L."/>
            <person name="Sodergren E."/>
            <person name="Werner D."/>
            <person name="Stanke M."/>
            <person name="Morgenstern B."/>
            <person name="Solovyev V."/>
            <person name="Kosarev P."/>
            <person name="Brown G."/>
            <person name="Chen H.C."/>
            <person name="Ermolaeva O."/>
            <person name="Hlavina W."/>
            <person name="Kapustin Y."/>
            <person name="Kiryutin B."/>
            <person name="Kitts P."/>
            <person name="Maglott D."/>
            <person name="Pruitt K."/>
            <person name="Sapojnikov V."/>
            <person name="Souvorov A."/>
            <person name="Mackey A.J."/>
            <person name="Waterhouse R.M."/>
            <person name="Wyder S."/>
            <person name="Zdobnov E.M."/>
            <person name="Zdobnov E.M."/>
            <person name="Wyder S."/>
            <person name="Kriventseva E.V."/>
            <person name="Kadowaki T."/>
            <person name="Bork P."/>
            <person name="Aranda M."/>
            <person name="Bao R."/>
            <person name="Beermann A."/>
            <person name="Berns N."/>
            <person name="Bolognesi R."/>
            <person name="Bonneton F."/>
            <person name="Bopp D."/>
            <person name="Brown S.J."/>
            <person name="Bucher G."/>
            <person name="Butts T."/>
            <person name="Chaumot A."/>
            <person name="Denell R.E."/>
            <person name="Ferrier D.E."/>
            <person name="Friedrich M."/>
            <person name="Gordon C.M."/>
            <person name="Jindra M."/>
            <person name="Klingler M."/>
            <person name="Lan Q."/>
            <person name="Lattorff H.M."/>
            <person name="Laudet V."/>
            <person name="von Levetsow C."/>
            <person name="Liu Z."/>
            <person name="Lutz R."/>
            <person name="Lynch J.A."/>
            <person name="da Fonseca R.N."/>
            <person name="Posnien N."/>
            <person name="Reuter R."/>
            <person name="Roth S."/>
            <person name="Savard J."/>
            <person name="Schinko J.B."/>
            <person name="Schmitt C."/>
            <person name="Schoppmeier M."/>
            <person name="Schroder R."/>
            <person name="Shippy T.D."/>
            <person name="Simonnet F."/>
            <person name="Marques-Souza H."/>
            <person name="Tautz D."/>
            <person name="Tomoyasu Y."/>
            <person name="Trauner J."/>
            <person name="Van der Zee M."/>
            <person name="Vervoort M."/>
            <person name="Wittkopp N."/>
            <person name="Wimmer E.A."/>
            <person name="Yang X."/>
            <person name="Jones A.K."/>
            <person name="Sattelle D.B."/>
            <person name="Ebert P.R."/>
            <person name="Nelson D."/>
            <person name="Scott J.G."/>
            <person name="Beeman R.W."/>
            <person name="Muthukrishnan S."/>
            <person name="Kramer K.J."/>
            <person name="Arakane Y."/>
            <person name="Beeman R.W."/>
            <person name="Zhu Q."/>
            <person name="Hogenkamp D."/>
            <person name="Dixit R."/>
            <person name="Oppert B."/>
            <person name="Jiang H."/>
            <person name="Zou Z."/>
            <person name="Marshall J."/>
            <person name="Elpidina E."/>
            <person name="Vinokurov K."/>
            <person name="Oppert C."/>
            <person name="Zou Z."/>
            <person name="Evans J."/>
            <person name="Lu Z."/>
            <person name="Zhao P."/>
            <person name="Sumathipala N."/>
            <person name="Altincicek B."/>
            <person name="Vilcinskas A."/>
            <person name="Williams M."/>
            <person name="Hultmark D."/>
            <person name="Hetru C."/>
            <person name="Jiang H."/>
            <person name="Grimmelikhuijzen C.J."/>
            <person name="Hauser F."/>
            <person name="Cazzamali G."/>
            <person name="Williamson M."/>
            <person name="Park Y."/>
            <person name="Li B."/>
            <person name="Tanaka Y."/>
            <person name="Predel R."/>
            <person name="Neupert S."/>
            <person name="Schachtner J."/>
            <person name="Verleyen P."/>
            <person name="Raible F."/>
            <person name="Bork P."/>
            <person name="Friedrich M."/>
            <person name="Walden K.K."/>
            <person name="Robertson H.M."/>
            <person name="Angeli S."/>
            <person name="Foret S."/>
            <person name="Bucher G."/>
            <person name="Schuetz S."/>
            <person name="Maleszka R."/>
            <person name="Wimmer E.A."/>
            <person name="Beeman R.W."/>
            <person name="Lorenzen M."/>
            <person name="Tomoyasu Y."/>
            <person name="Miller S.C."/>
            <person name="Grossmann D."/>
            <person name="Bucher G."/>
        </authorList>
    </citation>
    <scope>NUCLEOTIDE SEQUENCE [LARGE SCALE GENOMIC DNA]</scope>
    <source>
        <strain evidence="4 5">Georgia GA2</strain>
    </source>
</reference>
<keyword evidence="2" id="KW-0677">Repeat</keyword>
<protein>
    <recommendedName>
        <fullName evidence="6">Chaoptin-like Protein</fullName>
    </recommendedName>
</protein>
<feature type="chain" id="PRO_5007300143" description="Chaoptin-like Protein" evidence="3">
    <location>
        <begin position="17"/>
        <end position="963"/>
    </location>
</feature>
<evidence type="ECO:0000256" key="2">
    <source>
        <dbReference type="ARBA" id="ARBA00022737"/>
    </source>
</evidence>
<dbReference type="PROSITE" id="PS51450">
    <property type="entry name" value="LRR"/>
    <property type="match status" value="2"/>
</dbReference>
<proteinExistence type="predicted"/>
<feature type="signal peptide" evidence="3">
    <location>
        <begin position="1"/>
        <end position="16"/>
    </location>
</feature>
<dbReference type="InterPro" id="IPR032675">
    <property type="entry name" value="LRR_dom_sf"/>
</dbReference>
<dbReference type="STRING" id="7070.A0A139WKQ9"/>
<gene>
    <name evidence="4" type="primary">AUGUSTUS-3.0.2_31050</name>
    <name evidence="4" type="ORF">TcasGA2_TC031050</name>
</gene>
<dbReference type="InterPro" id="IPR001611">
    <property type="entry name" value="Leu-rich_rpt"/>
</dbReference>
<evidence type="ECO:0000256" key="1">
    <source>
        <dbReference type="ARBA" id="ARBA00022614"/>
    </source>
</evidence>
<dbReference type="Gene3D" id="3.80.10.10">
    <property type="entry name" value="Ribonuclease Inhibitor"/>
    <property type="match status" value="4"/>
</dbReference>